<dbReference type="AlphaFoldDB" id="A0A671UCA2"/>
<sequence length="93" mass="10633">MFLSTEDNEDYKRLLIFSHFILSRCAPATSPNWPFPSFLISWRDSRGISHISLVFTDKSASLGMPRLQLPIKRQHSPAFLSVNLICIITLNVQ</sequence>
<accession>A0A671UCA2</accession>
<evidence type="ECO:0000313" key="2">
    <source>
        <dbReference type="Proteomes" id="UP000472265"/>
    </source>
</evidence>
<organism evidence="1 2">
    <name type="scientific">Sparus aurata</name>
    <name type="common">Gilthead sea bream</name>
    <dbReference type="NCBI Taxonomy" id="8175"/>
    <lineage>
        <taxon>Eukaryota</taxon>
        <taxon>Metazoa</taxon>
        <taxon>Chordata</taxon>
        <taxon>Craniata</taxon>
        <taxon>Vertebrata</taxon>
        <taxon>Euteleostomi</taxon>
        <taxon>Actinopterygii</taxon>
        <taxon>Neopterygii</taxon>
        <taxon>Teleostei</taxon>
        <taxon>Neoteleostei</taxon>
        <taxon>Acanthomorphata</taxon>
        <taxon>Eupercaria</taxon>
        <taxon>Spariformes</taxon>
        <taxon>Sparidae</taxon>
        <taxon>Sparus</taxon>
    </lineage>
</organism>
<protein>
    <submittedName>
        <fullName evidence="1">Uncharacterized protein</fullName>
    </submittedName>
</protein>
<reference evidence="1" key="2">
    <citation type="submission" date="2025-08" db="UniProtKB">
        <authorList>
            <consortium name="Ensembl"/>
        </authorList>
    </citation>
    <scope>IDENTIFICATION</scope>
</reference>
<proteinExistence type="predicted"/>
<evidence type="ECO:0000313" key="1">
    <source>
        <dbReference type="Ensembl" id="ENSSAUP00010011590.1"/>
    </source>
</evidence>
<keyword evidence="2" id="KW-1185">Reference proteome</keyword>
<dbReference type="Proteomes" id="UP000472265">
    <property type="component" value="Chromosome 3"/>
</dbReference>
<name>A0A671UCA2_SPAAU</name>
<reference evidence="1" key="3">
    <citation type="submission" date="2025-09" db="UniProtKB">
        <authorList>
            <consortium name="Ensembl"/>
        </authorList>
    </citation>
    <scope>IDENTIFICATION</scope>
</reference>
<dbReference type="InParanoid" id="A0A671UCA2"/>
<dbReference type="Ensembl" id="ENSSAUT00010012335.1">
    <property type="protein sequence ID" value="ENSSAUP00010011590.1"/>
    <property type="gene ID" value="ENSSAUG00010005575.1"/>
</dbReference>
<reference evidence="1" key="1">
    <citation type="submission" date="2021-04" db="EMBL/GenBank/DDBJ databases">
        <authorList>
            <consortium name="Wellcome Sanger Institute Data Sharing"/>
        </authorList>
    </citation>
    <scope>NUCLEOTIDE SEQUENCE [LARGE SCALE GENOMIC DNA]</scope>
</reference>